<feature type="domain" description="Alginate lyase" evidence="4">
    <location>
        <begin position="47"/>
        <end position="320"/>
    </location>
</feature>
<dbReference type="Pfam" id="PF05426">
    <property type="entry name" value="Alginate_lyase"/>
    <property type="match status" value="1"/>
</dbReference>
<keyword evidence="2" id="KW-0456">Lyase</keyword>
<keyword evidence="6" id="KW-1185">Reference proteome</keyword>
<feature type="signal peptide" evidence="3">
    <location>
        <begin position="1"/>
        <end position="17"/>
    </location>
</feature>
<organism evidence="5 6">
    <name type="scientific">Melanomma pulvis-pyrius CBS 109.77</name>
    <dbReference type="NCBI Taxonomy" id="1314802"/>
    <lineage>
        <taxon>Eukaryota</taxon>
        <taxon>Fungi</taxon>
        <taxon>Dikarya</taxon>
        <taxon>Ascomycota</taxon>
        <taxon>Pezizomycotina</taxon>
        <taxon>Dothideomycetes</taxon>
        <taxon>Pleosporomycetidae</taxon>
        <taxon>Pleosporales</taxon>
        <taxon>Melanommataceae</taxon>
        <taxon>Melanomma</taxon>
    </lineage>
</organism>
<evidence type="ECO:0000313" key="5">
    <source>
        <dbReference type="EMBL" id="KAF2791003.1"/>
    </source>
</evidence>
<protein>
    <submittedName>
        <fullName evidence="5">Secreted protein</fullName>
    </submittedName>
</protein>
<evidence type="ECO:0000313" key="6">
    <source>
        <dbReference type="Proteomes" id="UP000799757"/>
    </source>
</evidence>
<dbReference type="OrthoDB" id="5302720at2759"/>
<dbReference type="Proteomes" id="UP000799757">
    <property type="component" value="Unassembled WGS sequence"/>
</dbReference>
<proteinExistence type="predicted"/>
<keyword evidence="1 3" id="KW-0732">Signal</keyword>
<dbReference type="Gene3D" id="1.50.10.100">
    <property type="entry name" value="Chondroitin AC/alginate lyase"/>
    <property type="match status" value="1"/>
</dbReference>
<evidence type="ECO:0000256" key="1">
    <source>
        <dbReference type="ARBA" id="ARBA00022729"/>
    </source>
</evidence>
<evidence type="ECO:0000256" key="2">
    <source>
        <dbReference type="ARBA" id="ARBA00023239"/>
    </source>
</evidence>
<gene>
    <name evidence="5" type="ORF">K505DRAFT_310387</name>
</gene>
<dbReference type="InterPro" id="IPR008929">
    <property type="entry name" value="Chondroitin_lyas"/>
</dbReference>
<dbReference type="SUPFAM" id="SSF48230">
    <property type="entry name" value="Chondroitin AC/alginate lyase"/>
    <property type="match status" value="1"/>
</dbReference>
<dbReference type="GO" id="GO:0016829">
    <property type="term" value="F:lyase activity"/>
    <property type="evidence" value="ECO:0007669"/>
    <property type="project" value="UniProtKB-KW"/>
</dbReference>
<accession>A0A6A6X4E6</accession>
<dbReference type="InterPro" id="IPR008397">
    <property type="entry name" value="Alginate_lyase_dom"/>
</dbReference>
<dbReference type="EMBL" id="MU002043">
    <property type="protein sequence ID" value="KAF2791003.1"/>
    <property type="molecule type" value="Genomic_DNA"/>
</dbReference>
<feature type="chain" id="PRO_5025394344" evidence="3">
    <location>
        <begin position="18"/>
        <end position="387"/>
    </location>
</feature>
<name>A0A6A6X4E6_9PLEO</name>
<reference evidence="5" key="1">
    <citation type="journal article" date="2020" name="Stud. Mycol.">
        <title>101 Dothideomycetes genomes: a test case for predicting lifestyles and emergence of pathogens.</title>
        <authorList>
            <person name="Haridas S."/>
            <person name="Albert R."/>
            <person name="Binder M."/>
            <person name="Bloem J."/>
            <person name="Labutti K."/>
            <person name="Salamov A."/>
            <person name="Andreopoulos B."/>
            <person name="Baker S."/>
            <person name="Barry K."/>
            <person name="Bills G."/>
            <person name="Bluhm B."/>
            <person name="Cannon C."/>
            <person name="Castanera R."/>
            <person name="Culley D."/>
            <person name="Daum C."/>
            <person name="Ezra D."/>
            <person name="Gonzalez J."/>
            <person name="Henrissat B."/>
            <person name="Kuo A."/>
            <person name="Liang C."/>
            <person name="Lipzen A."/>
            <person name="Lutzoni F."/>
            <person name="Magnuson J."/>
            <person name="Mondo S."/>
            <person name="Nolan M."/>
            <person name="Ohm R."/>
            <person name="Pangilinan J."/>
            <person name="Park H.-J."/>
            <person name="Ramirez L."/>
            <person name="Alfaro M."/>
            <person name="Sun H."/>
            <person name="Tritt A."/>
            <person name="Yoshinaga Y."/>
            <person name="Zwiers L.-H."/>
            <person name="Turgeon B."/>
            <person name="Goodwin S."/>
            <person name="Spatafora J."/>
            <person name="Crous P."/>
            <person name="Grigoriev I."/>
        </authorList>
    </citation>
    <scope>NUCLEOTIDE SEQUENCE</scope>
    <source>
        <strain evidence="5">CBS 109.77</strain>
    </source>
</reference>
<sequence>MHLSSFLFVSLAAVSKCSPVQTRQNTFTHPGIFVSKPQLDFVKSKLTSKAEPWTSAYKAMDSVTWAKTTWAPKPIATVRCEDPGTPEYQLEAGCKDERYDALAAYSMALRWALTGDAQFSKKAISIFDAWSGVLKGHLSTSAPEQVGLQSGWVGTTWARAAEIIRYTNAGWSASSIAAFSTMLRDIYLPQTNLSSVMLEATQGIAIFLDDSTTYSTVMARFKQHVPSYIYLEKDGAYPVIPAWSNYKTEARVKTLWQDDVSYFEGRTQESCRDLEHASYGIESISHMMETARIQGEDLYGTEMGTRLEKALEVHAPYGDGGSAPSWFCKGTLKLTLNSATEPAYNALVTRLGKSMPNTKKYTEAKRPAKPNSLFTAWETLTHAQNTA</sequence>
<evidence type="ECO:0000259" key="4">
    <source>
        <dbReference type="Pfam" id="PF05426"/>
    </source>
</evidence>
<dbReference type="GO" id="GO:0042597">
    <property type="term" value="C:periplasmic space"/>
    <property type="evidence" value="ECO:0007669"/>
    <property type="project" value="InterPro"/>
</dbReference>
<dbReference type="AlphaFoldDB" id="A0A6A6X4E6"/>
<evidence type="ECO:0000256" key="3">
    <source>
        <dbReference type="SAM" id="SignalP"/>
    </source>
</evidence>